<dbReference type="RefSeq" id="WP_154739293.1">
    <property type="nucleotide sequence ID" value="NZ_WMBQ01000001.1"/>
</dbReference>
<dbReference type="GO" id="GO:0016020">
    <property type="term" value="C:membrane"/>
    <property type="evidence" value="ECO:0007669"/>
    <property type="project" value="UniProtKB-SubCell"/>
</dbReference>
<gene>
    <name evidence="8" type="ORF">GIW81_11405</name>
</gene>
<reference evidence="8 9" key="1">
    <citation type="submission" date="2019-11" db="EMBL/GenBank/DDBJ databases">
        <title>Identification of a novel strain.</title>
        <authorList>
            <person name="Xu Q."/>
            <person name="Wang G."/>
        </authorList>
    </citation>
    <scope>NUCLEOTIDE SEQUENCE [LARGE SCALE GENOMIC DNA]</scope>
    <source>
        <strain evidence="9">xq</strain>
    </source>
</reference>
<keyword evidence="4 6" id="KW-0472">Membrane</keyword>
<comment type="similarity">
    <text evidence="2">Belongs to the Tim44 family.</text>
</comment>
<dbReference type="InterPro" id="IPR007379">
    <property type="entry name" value="Tim44-like_dom"/>
</dbReference>
<sequence length="247" mass="27196">MEKIDLFTLISLIVAVIVVLKLRSVLGRRTGDEEARVERFRAERARQGTQASASDNVVAMPRREREAAAAAPTAEVTQADAEERINTYPSIETAARPGLIEIARLDPAFDPDSFIRGAKQAYEMIVTAFAEGNRKLLKDLLSRDVYDGFTRAITDRESRGEQVDQSFVGIDKADIMESEVKSGIASITVRFVSQLISATRDKAGAIINGDPQRIKEVTDIWTFSRDVSTGKALANPNWRLIATQSPA</sequence>
<dbReference type="PIRSF" id="PIRSF031890">
    <property type="entry name" value="UCP031890_transporter_Tim44"/>
    <property type="match status" value="1"/>
</dbReference>
<evidence type="ECO:0000256" key="3">
    <source>
        <dbReference type="ARBA" id="ARBA00022946"/>
    </source>
</evidence>
<keyword evidence="9" id="KW-1185">Reference proteome</keyword>
<dbReference type="PANTHER" id="PTHR10721:SF1">
    <property type="entry name" value="MITOCHONDRIAL IMPORT INNER MEMBRANE TRANSLOCASE SUBUNIT TIM44"/>
    <property type="match status" value="1"/>
</dbReference>
<dbReference type="InterPro" id="IPR016985">
    <property type="entry name" value="UCP031890_Tim44-rel"/>
</dbReference>
<dbReference type="SMART" id="SM00978">
    <property type="entry name" value="Tim44"/>
    <property type="match status" value="1"/>
</dbReference>
<comment type="caution">
    <text evidence="8">The sequence shown here is derived from an EMBL/GenBank/DDBJ whole genome shotgun (WGS) entry which is preliminary data.</text>
</comment>
<comment type="subcellular location">
    <subcellularLocation>
        <location evidence="1">Membrane</location>
    </subcellularLocation>
</comment>
<dbReference type="Gene3D" id="3.10.450.240">
    <property type="match status" value="1"/>
</dbReference>
<feature type="region of interest" description="Disordered" evidence="5">
    <location>
        <begin position="44"/>
        <end position="88"/>
    </location>
</feature>
<evidence type="ECO:0000313" key="8">
    <source>
        <dbReference type="EMBL" id="MTD94937.1"/>
    </source>
</evidence>
<evidence type="ECO:0000256" key="1">
    <source>
        <dbReference type="ARBA" id="ARBA00004370"/>
    </source>
</evidence>
<feature type="transmembrane region" description="Helical" evidence="6">
    <location>
        <begin position="6"/>
        <end position="26"/>
    </location>
</feature>
<dbReference type="GO" id="GO:0051087">
    <property type="term" value="F:protein-folding chaperone binding"/>
    <property type="evidence" value="ECO:0007669"/>
    <property type="project" value="TreeGrafter"/>
</dbReference>
<dbReference type="Pfam" id="PF04280">
    <property type="entry name" value="Tim44"/>
    <property type="match status" value="1"/>
</dbReference>
<evidence type="ECO:0000256" key="6">
    <source>
        <dbReference type="SAM" id="Phobius"/>
    </source>
</evidence>
<dbReference type="InterPro" id="IPR039544">
    <property type="entry name" value="Tim44-like"/>
</dbReference>
<dbReference type="NCBIfam" id="NF033779">
    <property type="entry name" value="Tim44_TimA_adap"/>
    <property type="match status" value="1"/>
</dbReference>
<dbReference type="GO" id="GO:0030150">
    <property type="term" value="P:protein import into mitochondrial matrix"/>
    <property type="evidence" value="ECO:0007669"/>
    <property type="project" value="TreeGrafter"/>
</dbReference>
<evidence type="ECO:0000313" key="9">
    <source>
        <dbReference type="Proteomes" id="UP000440694"/>
    </source>
</evidence>
<protein>
    <submittedName>
        <fullName evidence="8">Tim44/TimA family putative adaptor protein</fullName>
    </submittedName>
</protein>
<evidence type="ECO:0000259" key="7">
    <source>
        <dbReference type="SMART" id="SM00978"/>
    </source>
</evidence>
<dbReference type="Proteomes" id="UP000440694">
    <property type="component" value="Unassembled WGS sequence"/>
</dbReference>
<dbReference type="SUPFAM" id="SSF54427">
    <property type="entry name" value="NTF2-like"/>
    <property type="match status" value="1"/>
</dbReference>
<evidence type="ECO:0000256" key="4">
    <source>
        <dbReference type="ARBA" id="ARBA00023136"/>
    </source>
</evidence>
<evidence type="ECO:0000256" key="2">
    <source>
        <dbReference type="ARBA" id="ARBA00009597"/>
    </source>
</evidence>
<keyword evidence="3" id="KW-0809">Transit peptide</keyword>
<proteinExistence type="inferred from homology"/>
<name>A0A6I3KMG4_9HYPH</name>
<feature type="compositionally biased region" description="Low complexity" evidence="5">
    <location>
        <begin position="68"/>
        <end position="79"/>
    </location>
</feature>
<evidence type="ECO:0000256" key="5">
    <source>
        <dbReference type="SAM" id="MobiDB-lite"/>
    </source>
</evidence>
<keyword evidence="6" id="KW-0812">Transmembrane</keyword>
<dbReference type="EMBL" id="WMBQ01000001">
    <property type="protein sequence ID" value="MTD94937.1"/>
    <property type="molecule type" value="Genomic_DNA"/>
</dbReference>
<dbReference type="AlphaFoldDB" id="A0A6I3KMG4"/>
<dbReference type="PANTHER" id="PTHR10721">
    <property type="entry name" value="MITOCHONDRIAL IMPORT INNER MEMBRANE TRANSLOCASE SUBUNIT TIM44"/>
    <property type="match status" value="1"/>
</dbReference>
<accession>A0A6I3KMG4</accession>
<feature type="domain" description="Tim44-like" evidence="7">
    <location>
        <begin position="95"/>
        <end position="245"/>
    </location>
</feature>
<organism evidence="8 9">
    <name type="scientific">Hyphomicrobium album</name>
    <dbReference type="NCBI Taxonomy" id="2665159"/>
    <lineage>
        <taxon>Bacteria</taxon>
        <taxon>Pseudomonadati</taxon>
        <taxon>Pseudomonadota</taxon>
        <taxon>Alphaproteobacteria</taxon>
        <taxon>Hyphomicrobiales</taxon>
        <taxon>Hyphomicrobiaceae</taxon>
        <taxon>Hyphomicrobium</taxon>
    </lineage>
</organism>
<dbReference type="InterPro" id="IPR032710">
    <property type="entry name" value="NTF2-like_dom_sf"/>
</dbReference>
<keyword evidence="6" id="KW-1133">Transmembrane helix</keyword>